<accession>A0A1S3YMZ7</accession>
<feature type="compositionally biased region" description="Polar residues" evidence="1">
    <location>
        <begin position="255"/>
        <end position="264"/>
    </location>
</feature>
<name>A0A1S3YMZ7_TOBAC</name>
<dbReference type="Pfam" id="PF14111">
    <property type="entry name" value="DUF4283"/>
    <property type="match status" value="1"/>
</dbReference>
<evidence type="ECO:0000259" key="2">
    <source>
        <dbReference type="Pfam" id="PF14111"/>
    </source>
</evidence>
<feature type="compositionally biased region" description="Basic and acidic residues" evidence="1">
    <location>
        <begin position="266"/>
        <end position="275"/>
    </location>
</feature>
<feature type="region of interest" description="Disordered" evidence="1">
    <location>
        <begin position="174"/>
        <end position="223"/>
    </location>
</feature>
<dbReference type="RefSeq" id="XP_016453382.1">
    <property type="nucleotide sequence ID" value="XM_016597896.1"/>
</dbReference>
<protein>
    <recommendedName>
        <fullName evidence="2">DUF4283 domain-containing protein</fullName>
    </recommendedName>
</protein>
<dbReference type="PaxDb" id="4097-A0A1S3YMZ7"/>
<feature type="region of interest" description="Disordered" evidence="1">
    <location>
        <begin position="240"/>
        <end position="309"/>
    </location>
</feature>
<dbReference type="PANTHER" id="PTHR33233:SF17">
    <property type="entry name" value="DUF4283 DOMAIN-CONTAINING PROTEIN"/>
    <property type="match status" value="1"/>
</dbReference>
<dbReference type="KEGG" id="nta:107777767"/>
<dbReference type="InterPro" id="IPR025558">
    <property type="entry name" value="DUF4283"/>
</dbReference>
<feature type="compositionally biased region" description="Polar residues" evidence="1">
    <location>
        <begin position="209"/>
        <end position="223"/>
    </location>
</feature>
<evidence type="ECO:0000313" key="3">
    <source>
        <dbReference type="RefSeq" id="XP_016453382.1"/>
    </source>
</evidence>
<dbReference type="PANTHER" id="PTHR33233">
    <property type="entry name" value="ENDONUCLEASE/EXONUCLEASE/PHOSPHATASE"/>
    <property type="match status" value="1"/>
</dbReference>
<sequence>MEDIKEEIEFWSSVVVCFVLGSNPPQAIMEGCFQRIWGSLGIDKITQINRGVFTVRFHNFESRIKVIEDGVQMFDRKPVVVKPWSPDMDMKKESVELIPMWIRFNRLDIKYWGQVALTKLAGLKYPDTIMFEDERGRIVDQKVFYEWKPTLCGKCKNIGHEMNECRRFIKEEKEKQANKQEPKEPIEVQTQKQVERKNANVQNKREQGQKQQVIGPTSKGNTRNEVATIGNEVATTSRTWKNSGRGRVGDGIHQDTISTGNSFETLEDHQQEKAEAANGNVVENRNNKGKWSEMALGKGQDGGYPSSNG</sequence>
<reference evidence="3" key="1">
    <citation type="submission" date="2025-08" db="UniProtKB">
        <authorList>
            <consortium name="RefSeq"/>
        </authorList>
    </citation>
    <scope>IDENTIFICATION</scope>
</reference>
<feature type="domain" description="DUF4283" evidence="2">
    <location>
        <begin position="9"/>
        <end position="90"/>
    </location>
</feature>
<gene>
    <name evidence="3" type="primary">LOC107777767</name>
</gene>
<dbReference type="OrthoDB" id="851886at2759"/>
<organism evidence="3">
    <name type="scientific">Nicotiana tabacum</name>
    <name type="common">Common tobacco</name>
    <dbReference type="NCBI Taxonomy" id="4097"/>
    <lineage>
        <taxon>Eukaryota</taxon>
        <taxon>Viridiplantae</taxon>
        <taxon>Streptophyta</taxon>
        <taxon>Embryophyta</taxon>
        <taxon>Tracheophyta</taxon>
        <taxon>Spermatophyta</taxon>
        <taxon>Magnoliopsida</taxon>
        <taxon>eudicotyledons</taxon>
        <taxon>Gunneridae</taxon>
        <taxon>Pentapetalae</taxon>
        <taxon>asterids</taxon>
        <taxon>lamiids</taxon>
        <taxon>Solanales</taxon>
        <taxon>Solanaceae</taxon>
        <taxon>Nicotianoideae</taxon>
        <taxon>Nicotianeae</taxon>
        <taxon>Nicotiana</taxon>
    </lineage>
</organism>
<evidence type="ECO:0000256" key="1">
    <source>
        <dbReference type="SAM" id="MobiDB-lite"/>
    </source>
</evidence>
<feature type="compositionally biased region" description="Basic and acidic residues" evidence="1">
    <location>
        <begin position="174"/>
        <end position="186"/>
    </location>
</feature>
<feature type="compositionally biased region" description="Basic and acidic residues" evidence="1">
    <location>
        <begin position="193"/>
        <end position="208"/>
    </location>
</feature>
<proteinExistence type="predicted"/>
<dbReference type="AlphaFoldDB" id="A0A1S3YMZ7"/>
<dbReference type="OMA" id="KNIGHEM"/>